<protein>
    <recommendedName>
        <fullName evidence="2">PGG domain-containing protein</fullName>
    </recommendedName>
</protein>
<organism evidence="3 4">
    <name type="scientific">Microthlaspi erraticum</name>
    <dbReference type="NCBI Taxonomy" id="1685480"/>
    <lineage>
        <taxon>Eukaryota</taxon>
        <taxon>Viridiplantae</taxon>
        <taxon>Streptophyta</taxon>
        <taxon>Embryophyta</taxon>
        <taxon>Tracheophyta</taxon>
        <taxon>Spermatophyta</taxon>
        <taxon>Magnoliopsida</taxon>
        <taxon>eudicotyledons</taxon>
        <taxon>Gunneridae</taxon>
        <taxon>Pentapetalae</taxon>
        <taxon>rosids</taxon>
        <taxon>malvids</taxon>
        <taxon>Brassicales</taxon>
        <taxon>Brassicaceae</taxon>
        <taxon>Coluteocarpeae</taxon>
        <taxon>Microthlaspi</taxon>
    </lineage>
</organism>
<keyword evidence="1" id="KW-1133">Transmembrane helix</keyword>
<dbReference type="InterPro" id="IPR026961">
    <property type="entry name" value="PGG_dom"/>
</dbReference>
<proteinExistence type="predicted"/>
<feature type="transmembrane region" description="Helical" evidence="1">
    <location>
        <begin position="331"/>
        <end position="353"/>
    </location>
</feature>
<comment type="caution">
    <text evidence="3">The sequence shown here is derived from an EMBL/GenBank/DDBJ whole genome shotgun (WGS) entry which is preliminary data.</text>
</comment>
<keyword evidence="4" id="KW-1185">Reference proteome</keyword>
<accession>A0A6D2KLQ9</accession>
<dbReference type="Pfam" id="PF13962">
    <property type="entry name" value="PGG"/>
    <property type="match status" value="1"/>
</dbReference>
<evidence type="ECO:0000259" key="2">
    <source>
        <dbReference type="Pfam" id="PF13962"/>
    </source>
</evidence>
<feature type="transmembrane region" description="Helical" evidence="1">
    <location>
        <begin position="293"/>
        <end position="316"/>
    </location>
</feature>
<evidence type="ECO:0000313" key="4">
    <source>
        <dbReference type="Proteomes" id="UP000467841"/>
    </source>
</evidence>
<keyword evidence="1" id="KW-0812">Transmembrane</keyword>
<sequence>MPSVASPRFCLLSSNSPFAHSTKYGYTTDESSKNLGRICDESPIQTKDLSWRFTNEADLGNYAWLIRNVSGLAQHRGEIGHCSCVGSCKCRRPNRRALISGVAQHRCEIGHCSRVGFNMSSRSVNQGDHNVFVNIDDQSNASQTNPVLHQRRTLGMLFDEDPINALEAAVPSGPNLIAAISSLTRAVEKLTDVLTSTSAQDPMEALRKERDEVAKIVLVIASLTSVASIFVPPGGLDEFGTIRFKRTLLFFIFCLANELSFLISHANLALLYKPVNEEDEVEKKVATMKKKIRYGWAGLWTAAILFFVAFNCGFWLVCPAGERKVIKFSNLLRWLTLGLTIAKVSGSLCFIFGRRIWNRIRNRIIHGC</sequence>
<evidence type="ECO:0000256" key="1">
    <source>
        <dbReference type="SAM" id="Phobius"/>
    </source>
</evidence>
<reference evidence="3" key="1">
    <citation type="submission" date="2020-01" db="EMBL/GenBank/DDBJ databases">
        <authorList>
            <person name="Mishra B."/>
        </authorList>
    </citation>
    <scope>NUCLEOTIDE SEQUENCE [LARGE SCALE GENOMIC DNA]</scope>
</reference>
<evidence type="ECO:0000313" key="3">
    <source>
        <dbReference type="EMBL" id="CAA7055410.1"/>
    </source>
</evidence>
<feature type="transmembrane region" description="Helical" evidence="1">
    <location>
        <begin position="248"/>
        <end position="272"/>
    </location>
</feature>
<name>A0A6D2KLQ9_9BRAS</name>
<dbReference type="EMBL" id="CACVBM020001607">
    <property type="protein sequence ID" value="CAA7055410.1"/>
    <property type="molecule type" value="Genomic_DNA"/>
</dbReference>
<feature type="transmembrane region" description="Helical" evidence="1">
    <location>
        <begin position="216"/>
        <end position="236"/>
    </location>
</feature>
<dbReference type="AlphaFoldDB" id="A0A6D2KLQ9"/>
<dbReference type="Proteomes" id="UP000467841">
    <property type="component" value="Unassembled WGS sequence"/>
</dbReference>
<keyword evidence="1" id="KW-0472">Membrane</keyword>
<feature type="domain" description="PGG" evidence="2">
    <location>
        <begin position="217"/>
        <end position="317"/>
    </location>
</feature>
<gene>
    <name evidence="3" type="ORF">MERR_LOCUS42646</name>
</gene>
<dbReference type="OrthoDB" id="10632833at2759"/>